<dbReference type="AlphaFoldDB" id="A0AAV9VS00"/>
<organism evidence="1 2">
    <name type="scientific">Arthrobotrys musiformis</name>
    <dbReference type="NCBI Taxonomy" id="47236"/>
    <lineage>
        <taxon>Eukaryota</taxon>
        <taxon>Fungi</taxon>
        <taxon>Dikarya</taxon>
        <taxon>Ascomycota</taxon>
        <taxon>Pezizomycotina</taxon>
        <taxon>Orbiliomycetes</taxon>
        <taxon>Orbiliales</taxon>
        <taxon>Orbiliaceae</taxon>
        <taxon>Arthrobotrys</taxon>
    </lineage>
</organism>
<protein>
    <submittedName>
        <fullName evidence="1">Uncharacterized protein</fullName>
    </submittedName>
</protein>
<evidence type="ECO:0000313" key="2">
    <source>
        <dbReference type="Proteomes" id="UP001370758"/>
    </source>
</evidence>
<dbReference type="EMBL" id="JAVHJL010000012">
    <property type="protein sequence ID" value="KAK6495587.1"/>
    <property type="molecule type" value="Genomic_DNA"/>
</dbReference>
<comment type="caution">
    <text evidence="1">The sequence shown here is derived from an EMBL/GenBank/DDBJ whole genome shotgun (WGS) entry which is preliminary data.</text>
</comment>
<reference evidence="1 2" key="1">
    <citation type="submission" date="2023-08" db="EMBL/GenBank/DDBJ databases">
        <authorList>
            <person name="Palmer J.M."/>
        </authorList>
    </citation>
    <scope>NUCLEOTIDE SEQUENCE [LARGE SCALE GENOMIC DNA]</scope>
    <source>
        <strain evidence="1 2">TWF481</strain>
    </source>
</reference>
<gene>
    <name evidence="1" type="ORF">TWF481_002635</name>
</gene>
<proteinExistence type="predicted"/>
<accession>A0AAV9VS00</accession>
<dbReference type="Proteomes" id="UP001370758">
    <property type="component" value="Unassembled WGS sequence"/>
</dbReference>
<evidence type="ECO:0000313" key="1">
    <source>
        <dbReference type="EMBL" id="KAK6495587.1"/>
    </source>
</evidence>
<keyword evidence="2" id="KW-1185">Reference proteome</keyword>
<sequence>MNNTALTAILPSAITYAGTTHATYAAAIAYARDIQDPAERMQYVTYLRGLLAPLVDKVHEGVEALVATIEKEGLEQAYASREDFVEE</sequence>
<name>A0AAV9VS00_9PEZI</name>